<dbReference type="AlphaFoldDB" id="A0A5B8RHC5"/>
<dbReference type="InterPro" id="IPR042268">
    <property type="entry name" value="BamC_C"/>
</dbReference>
<evidence type="ECO:0000313" key="1">
    <source>
        <dbReference type="EMBL" id="QEA07383.1"/>
    </source>
</evidence>
<dbReference type="Pfam" id="PF06804">
    <property type="entry name" value="Lipoprotein_18"/>
    <property type="match status" value="1"/>
</dbReference>
<accession>A0A5B8RHC5</accession>
<name>A0A5B8RHC5_9ZZZZ</name>
<sequence length="350" mass="38567">MNRSLALTAAVALTVTLSGCSWFGWGDDAPSSQSRIEQLQLPPDLTRDQASGSMLIPEDGVATARGGNNAVLPQPDSVTVQRAGDDRWLNVSAPPKKVWQWVSDFLDHQGVKKARSQPAVGIAETEWLFTNKPVTGGVFAPTLPGPEDATVADRYLIRVEPGREADSAEVFVAHRRVRREGDGWTLAGNDPFLEAEFLRSMLVYFGYAQERSHEAVAAASATQPQANVTRVDGEPRLVLGNDFFNAWRRVGLALDRAGFTVSDRNRSDGIYYVRYDTKAETGAEPPEEGFLESFAFWRDEPVPDTVRTYRVVLDSADGETRVRVEADKADTTADPEIVERMLSLIAEQLR</sequence>
<protein>
    <submittedName>
        <fullName evidence="1">Outer membrane protein assembly factor BamC</fullName>
    </submittedName>
</protein>
<proteinExistence type="predicted"/>
<dbReference type="Gene3D" id="3.30.310.170">
    <property type="entry name" value="Outer membrane protein assembly factor BamC"/>
    <property type="match status" value="1"/>
</dbReference>
<dbReference type="PROSITE" id="PS51257">
    <property type="entry name" value="PROKAR_LIPOPROTEIN"/>
    <property type="match status" value="1"/>
</dbReference>
<gene>
    <name evidence="1" type="primary">bamC</name>
    <name evidence="1" type="ORF">KBTEX_03733</name>
</gene>
<dbReference type="EMBL" id="MN079239">
    <property type="protein sequence ID" value="QEA07383.1"/>
    <property type="molecule type" value="Genomic_DNA"/>
</dbReference>
<dbReference type="InterPro" id="IPR010653">
    <property type="entry name" value="NlpB/DapX"/>
</dbReference>
<reference evidence="1" key="1">
    <citation type="submission" date="2019-06" db="EMBL/GenBank/DDBJ databases">
        <authorList>
            <person name="Murdoch R.W."/>
            <person name="Fathepure B."/>
        </authorList>
    </citation>
    <scope>NUCLEOTIDE SEQUENCE</scope>
</reference>
<organism evidence="1">
    <name type="scientific">uncultured organism</name>
    <dbReference type="NCBI Taxonomy" id="155900"/>
    <lineage>
        <taxon>unclassified sequences</taxon>
        <taxon>environmental samples</taxon>
    </lineage>
</organism>